<dbReference type="SMART" id="SM00634">
    <property type="entry name" value="BID_1"/>
    <property type="match status" value="4"/>
</dbReference>
<dbReference type="Proteomes" id="UP000035068">
    <property type="component" value="Unassembled WGS sequence"/>
</dbReference>
<feature type="domain" description="Big-1" evidence="2">
    <location>
        <begin position="147"/>
        <end position="247"/>
    </location>
</feature>
<protein>
    <recommendedName>
        <fullName evidence="2">Big-1 domain-containing protein</fullName>
    </recommendedName>
</protein>
<comment type="similarity">
    <text evidence="1">Belongs to the intimin/invasin family.</text>
</comment>
<dbReference type="RefSeq" id="WP_040097953.1">
    <property type="nucleotide sequence ID" value="NZ_JWJD01000002.1"/>
</dbReference>
<dbReference type="AlphaFoldDB" id="A0A0C2HPL1"/>
<dbReference type="PROSITE" id="PS51257">
    <property type="entry name" value="PROKAR_LIPOPROTEIN"/>
    <property type="match status" value="1"/>
</dbReference>
<comment type="caution">
    <text evidence="3">The sequence shown here is derived from an EMBL/GenBank/DDBJ whole genome shotgun (WGS) entry which is preliminary data.</text>
</comment>
<reference evidence="3 4" key="1">
    <citation type="submission" date="2014-12" db="EMBL/GenBank/DDBJ databases">
        <title>Genomes of Geoalkalibacter ferrihydriticus and Geoalkalibacter subterraneus, two haloalkaliphilic metal-reducing members of the Geobacteraceae.</title>
        <authorList>
            <person name="Badalamenti J.P."/>
            <person name="Torres C.I."/>
            <person name="Krajmalnik-Brown R."/>
            <person name="Bond D.R."/>
        </authorList>
    </citation>
    <scope>NUCLEOTIDE SEQUENCE [LARGE SCALE GENOMIC DNA]</scope>
    <source>
        <strain evidence="3 4">DSM 17813</strain>
    </source>
</reference>
<evidence type="ECO:0000313" key="3">
    <source>
        <dbReference type="EMBL" id="KIH76890.1"/>
    </source>
</evidence>
<proteinExistence type="inferred from homology"/>
<dbReference type="InterPro" id="IPR013783">
    <property type="entry name" value="Ig-like_fold"/>
</dbReference>
<organism evidence="3 4">
    <name type="scientific">Geoalkalibacter ferrihydriticus DSM 17813</name>
    <dbReference type="NCBI Taxonomy" id="1121915"/>
    <lineage>
        <taxon>Bacteria</taxon>
        <taxon>Pseudomonadati</taxon>
        <taxon>Thermodesulfobacteriota</taxon>
        <taxon>Desulfuromonadia</taxon>
        <taxon>Desulfuromonadales</taxon>
        <taxon>Geoalkalibacteraceae</taxon>
        <taxon>Geoalkalibacter</taxon>
    </lineage>
</organism>
<accession>A0A0C2HPL1</accession>
<evidence type="ECO:0000256" key="1">
    <source>
        <dbReference type="ARBA" id="ARBA00010116"/>
    </source>
</evidence>
<sequence>MRKQFWGWLVPFFVTLSLIVAGCGEIDSSSDGSNPGLGGDDEPVVTNPAVATLGISASKFTVNTNTSDIVTLTVIAKNSGNAAVSNAPISLSASAGLLSASLVTTNEAGEAQVTFRAGDEKRVQVASITASSGGTSREIPISIVGTTLNLQTNKSSISADGIDAATLSGSAADAGGQPVRGAQVTLTSKLGNVLTAPGGSPSGNSITFNTSSTTGNFTATLSGTVTGEDVVTIAGLGVERSVSINVSNETFGFISPTSDAIYATGTTGIELAVRWLDDQGAPVNGGNLNFVAMAGTFSASGTSAVTATTNAQGETTVLFNAPNNAAPVTIQVSASGGFSDSIVLDVRAQNPNRIDLQAFPTAIAPSVGDVSSTSTIRATVRDQFNQAVQGKLVTFQLVDGPGGGETLTPITVLTDESGMAATTFISGGATSAQNGVVIRATVEGLDGVLGETRLTIGQQTAQIVFGMTNVISVEQSNGFPVAYALPVTVLVTDNNGNAMADQNVNLGIYPRFFHTGIWLDNNTNLSTGFFANEDRNRNGILDEDEDGAIGYLYTTFIFDDSGSVIGVTDRVPAYYLDAGQYQLMDPADEPLPPLGNADPDLNGRLDPGNVASIPLSVTTDENGLAAFQVVYPKSYGGWVNVELQAGTTVSGSEAQAIFNTGLGYLLNDTPRIPSPFGTGWLTEP</sequence>
<dbReference type="InterPro" id="IPR008964">
    <property type="entry name" value="Invasin/intimin_cell_adhesion"/>
</dbReference>
<keyword evidence="4" id="KW-1185">Reference proteome</keyword>
<dbReference type="SUPFAM" id="SSF49373">
    <property type="entry name" value="Invasin/intimin cell-adhesion fragments"/>
    <property type="match status" value="4"/>
</dbReference>
<name>A0A0C2HPL1_9BACT</name>
<dbReference type="PROSITE" id="PS51127">
    <property type="entry name" value="BIG1"/>
    <property type="match status" value="1"/>
</dbReference>
<gene>
    <name evidence="3" type="ORF">GFER_07290</name>
</gene>
<evidence type="ECO:0000259" key="2">
    <source>
        <dbReference type="PROSITE" id="PS51127"/>
    </source>
</evidence>
<dbReference type="InterPro" id="IPR003344">
    <property type="entry name" value="Big_1_dom"/>
</dbReference>
<dbReference type="Gene3D" id="2.60.40.10">
    <property type="entry name" value="Immunoglobulins"/>
    <property type="match status" value="4"/>
</dbReference>
<dbReference type="EMBL" id="JWJD01000002">
    <property type="protein sequence ID" value="KIH76890.1"/>
    <property type="molecule type" value="Genomic_DNA"/>
</dbReference>
<evidence type="ECO:0000313" key="4">
    <source>
        <dbReference type="Proteomes" id="UP000035068"/>
    </source>
</evidence>